<dbReference type="PANTHER" id="PTHR42736">
    <property type="entry name" value="PROTEIN-GLUTAMINE GAMMA-GLUTAMYLTRANSFERASE"/>
    <property type="match status" value="1"/>
</dbReference>
<feature type="transmembrane region" description="Helical" evidence="2">
    <location>
        <begin position="199"/>
        <end position="218"/>
    </location>
</feature>
<feature type="transmembrane region" description="Helical" evidence="2">
    <location>
        <begin position="137"/>
        <end position="154"/>
    </location>
</feature>
<organism evidence="4 5">
    <name type="scientific">Lentzea flava</name>
    <dbReference type="NCBI Taxonomy" id="103732"/>
    <lineage>
        <taxon>Bacteria</taxon>
        <taxon>Bacillati</taxon>
        <taxon>Actinomycetota</taxon>
        <taxon>Actinomycetes</taxon>
        <taxon>Pseudonocardiales</taxon>
        <taxon>Pseudonocardiaceae</taxon>
        <taxon>Lentzea</taxon>
    </lineage>
</organism>
<keyword evidence="2" id="KW-0812">Transmembrane</keyword>
<dbReference type="RefSeq" id="WP_189253842.1">
    <property type="nucleotide sequence ID" value="NZ_BMRE01000008.1"/>
</dbReference>
<dbReference type="Pfam" id="PF11992">
    <property type="entry name" value="TgpA_N"/>
    <property type="match status" value="1"/>
</dbReference>
<feature type="transmembrane region" description="Helical" evidence="2">
    <location>
        <begin position="111"/>
        <end position="130"/>
    </location>
</feature>
<dbReference type="Proteomes" id="UP000649573">
    <property type="component" value="Unassembled WGS sequence"/>
</dbReference>
<feature type="region of interest" description="Disordered" evidence="1">
    <location>
        <begin position="527"/>
        <end position="572"/>
    </location>
</feature>
<feature type="compositionally biased region" description="Pro residues" evidence="1">
    <location>
        <begin position="535"/>
        <end position="549"/>
    </location>
</feature>
<dbReference type="Pfam" id="PF13559">
    <property type="entry name" value="DUF4129"/>
    <property type="match status" value="1"/>
</dbReference>
<evidence type="ECO:0000313" key="4">
    <source>
        <dbReference type="EMBL" id="GGU32225.1"/>
    </source>
</evidence>
<evidence type="ECO:0000256" key="1">
    <source>
        <dbReference type="SAM" id="MobiDB-lite"/>
    </source>
</evidence>
<dbReference type="EMBL" id="BMRE01000008">
    <property type="protein sequence ID" value="GGU32225.1"/>
    <property type="molecule type" value="Genomic_DNA"/>
</dbReference>
<dbReference type="SUPFAM" id="SSF54001">
    <property type="entry name" value="Cysteine proteinases"/>
    <property type="match status" value="1"/>
</dbReference>
<sequence>MTWRRFTSGGLLAEVALAVVAAAAGALVYHRFFATPDYLAVLAPACLAGGAAAALGHRRSWVTPILAVAGLALVMVCGVFRGDASAVLSGLHGSWNRLLTVTAPADSWGELLAAPALVVWAAAFSSVLLVLRTRNPLAPLAPSLAGFLFALFAVGNQAGGHLVATVVFLAAALVLIAIRTHRNTGDGTVRIERQSSRPVVALVVAGSTVAAGALFGLAGGQVSPLASGDHRFDPRDLLAPPVASTDALTPLSQLKKQLNESPPRPLFTVRMTLDGTMPVDRVRTAALDTFDGTTWTATDTYRVAGSHLTVDPALQHRKPVTARIELQGLAGPYLPVVGWPSRLDGPGETRGRFGFDPRSGVVVSTGPISPGFTYDVTGEVYVSDKDLAQAATTTTQSPPLPAGVPDAVRTLAASAADRNDTSPRDRLRSLEAALLVKDPRPNRPPGHSYAAIARALAEGDAGGGYAEQYAAAFTVVARMWGYPARVAVGYRLRGAADGVFQVTTADAHAWPEVHFAGYGWVAYDPTSTEDEITRNPPPEAPRVVPPQPAPSTTAPVPAPRADSPSADAPDEQGFHWDNVLNGTLVLVPSVVLLVLLTAGFVVFGKARRRRRRRLDPDDAARVLGAWQEQLDRLVERGVSAPVSLTFHEVARHVRGSLGDAADPIAATAELATKAIYAPEHLDRHDADEAWKLLARLNAELYPRRLSAARLRAALDPRPLWTSWSVARRRRHAGERLETGRYR</sequence>
<protein>
    <recommendedName>
        <fullName evidence="3">Transglutaminase-like domain-containing protein</fullName>
    </recommendedName>
</protein>
<proteinExistence type="predicted"/>
<feature type="compositionally biased region" description="Low complexity" evidence="1">
    <location>
        <begin position="550"/>
        <end position="567"/>
    </location>
</feature>
<keyword evidence="5" id="KW-1185">Reference proteome</keyword>
<dbReference type="Gene3D" id="3.10.620.30">
    <property type="match status" value="1"/>
</dbReference>
<feature type="domain" description="Transglutaminase-like" evidence="3">
    <location>
        <begin position="458"/>
        <end position="527"/>
    </location>
</feature>
<dbReference type="Pfam" id="PF01841">
    <property type="entry name" value="Transglut_core"/>
    <property type="match status" value="1"/>
</dbReference>
<dbReference type="SMART" id="SM00460">
    <property type="entry name" value="TGc"/>
    <property type="match status" value="1"/>
</dbReference>
<dbReference type="InterPro" id="IPR021878">
    <property type="entry name" value="TgpA_N"/>
</dbReference>
<comment type="caution">
    <text evidence="4">The sequence shown here is derived from an EMBL/GenBank/DDBJ whole genome shotgun (WGS) entry which is preliminary data.</text>
</comment>
<name>A0ABQ2UGG9_9PSEU</name>
<dbReference type="InterPro" id="IPR052901">
    <property type="entry name" value="Bact_TGase-like"/>
</dbReference>
<evidence type="ECO:0000313" key="5">
    <source>
        <dbReference type="Proteomes" id="UP000649573"/>
    </source>
</evidence>
<accession>A0ABQ2UGG9</accession>
<evidence type="ECO:0000259" key="3">
    <source>
        <dbReference type="SMART" id="SM00460"/>
    </source>
</evidence>
<dbReference type="InterPro" id="IPR038765">
    <property type="entry name" value="Papain-like_cys_pep_sf"/>
</dbReference>
<gene>
    <name evidence="4" type="ORF">GCM10010178_25480</name>
</gene>
<dbReference type="PANTHER" id="PTHR42736:SF1">
    <property type="entry name" value="PROTEIN-GLUTAMINE GAMMA-GLUTAMYLTRANSFERASE"/>
    <property type="match status" value="1"/>
</dbReference>
<feature type="transmembrane region" description="Helical" evidence="2">
    <location>
        <begin position="12"/>
        <end position="32"/>
    </location>
</feature>
<feature type="transmembrane region" description="Helical" evidence="2">
    <location>
        <begin position="68"/>
        <end position="91"/>
    </location>
</feature>
<evidence type="ECO:0000256" key="2">
    <source>
        <dbReference type="SAM" id="Phobius"/>
    </source>
</evidence>
<feature type="transmembrane region" description="Helical" evidence="2">
    <location>
        <begin position="584"/>
        <end position="603"/>
    </location>
</feature>
<feature type="transmembrane region" description="Helical" evidence="2">
    <location>
        <begin position="160"/>
        <end position="178"/>
    </location>
</feature>
<keyword evidence="2" id="KW-0472">Membrane</keyword>
<dbReference type="InterPro" id="IPR025403">
    <property type="entry name" value="TgpA-like_C"/>
</dbReference>
<keyword evidence="2" id="KW-1133">Transmembrane helix</keyword>
<feature type="transmembrane region" description="Helical" evidence="2">
    <location>
        <begin position="38"/>
        <end position="56"/>
    </location>
</feature>
<reference evidence="5" key="1">
    <citation type="journal article" date="2019" name="Int. J. Syst. Evol. Microbiol.">
        <title>The Global Catalogue of Microorganisms (GCM) 10K type strain sequencing project: providing services to taxonomists for standard genome sequencing and annotation.</title>
        <authorList>
            <consortium name="The Broad Institute Genomics Platform"/>
            <consortium name="The Broad Institute Genome Sequencing Center for Infectious Disease"/>
            <person name="Wu L."/>
            <person name="Ma J."/>
        </authorList>
    </citation>
    <scope>NUCLEOTIDE SEQUENCE [LARGE SCALE GENOMIC DNA]</scope>
    <source>
        <strain evidence="5">JCM 3296</strain>
    </source>
</reference>
<dbReference type="InterPro" id="IPR002931">
    <property type="entry name" value="Transglutaminase-like"/>
</dbReference>